<dbReference type="GO" id="GO:0004485">
    <property type="term" value="F:methylcrotonoyl-CoA carboxylase activity"/>
    <property type="evidence" value="ECO:0007669"/>
    <property type="project" value="TreeGrafter"/>
</dbReference>
<evidence type="ECO:0000256" key="1">
    <source>
        <dbReference type="SAM" id="MobiDB-lite"/>
    </source>
</evidence>
<evidence type="ECO:0000259" key="3">
    <source>
        <dbReference type="PROSITE" id="PS50989"/>
    </source>
</evidence>
<feature type="domain" description="CoA carboxyltransferase C-terminal" evidence="3">
    <location>
        <begin position="280"/>
        <end position="551"/>
    </location>
</feature>
<evidence type="ECO:0000259" key="2">
    <source>
        <dbReference type="PROSITE" id="PS50980"/>
    </source>
</evidence>
<dbReference type="InterPro" id="IPR011763">
    <property type="entry name" value="COA_CT_C"/>
</dbReference>
<comment type="caution">
    <text evidence="5">The sequence shown here is derived from an EMBL/GenBank/DDBJ whole genome shotgun (WGS) entry which is preliminary data.</text>
</comment>
<dbReference type="PANTHER" id="PTHR22855:SF13">
    <property type="entry name" value="METHYLCROTONOYL-COA CARBOXYLASE BETA CHAIN, MITOCHONDRIAL"/>
    <property type="match status" value="1"/>
</dbReference>
<proteinExistence type="predicted"/>
<dbReference type="Pfam" id="PF01039">
    <property type="entry name" value="Carboxyl_trans"/>
    <property type="match status" value="1"/>
</dbReference>
<dbReference type="Gene3D" id="3.90.226.10">
    <property type="entry name" value="2-enoyl-CoA Hydratase, Chain A, domain 1"/>
    <property type="match status" value="2"/>
</dbReference>
<gene>
    <name evidence="5" type="ORF">FCS05_14855</name>
    <name evidence="4" type="ORF">HNQ10_003625</name>
</gene>
<sequence length="560" mass="60291">MTQPDTRAPAPPTAATWPEALARLAADQQKVRAGGGPRAQQRQHEKNRLTARERIARLVDEGTPFDELMTFAGWEMYPEVGGAPSGGTVTGIGSVAGRPWMIIANDATVKAGAFFPITAKKVIRAQTIALENRLPVVYLVDSAGVYLPMQDEIFPDQDDFGRVFYLNARMSARGIPQIAAIMGNCVAGGAYLPVMCDTLIMTEGSGLYLAGPALVKAAIGQVVESEELGGADMHASIAGTVDYKEPDDEAALKRIRALAGMYAEGEVAPWAKRRAEVQPAPERDLTEVVSFDGSKPYDVREVITALADGGANGEPSFHEFKPEYGQTIVCGFARVGGYPVGFVANQRTVIKKKLKSGGEPGLRTRIEVGGVIYGDSADKAARFILDANQAGVPLVFLSDVTGFMVGRDSEQEGIIRRGAKMVNAVSNSVVPKITIITGGSFGAGNYAMNGKAYGPRFLFAWPSAKYAVMSGNAAAKTLLDIQVAALQRQGHPPDDEELQRLYDEVKAKYDTELDPRYAAARLWVDEIIPPNDTRERLIRALEACAQNPQQEELKVGVFQV</sequence>
<dbReference type="PANTHER" id="PTHR22855">
    <property type="entry name" value="ACETYL, PROPIONYL, PYRUVATE, AND GLUTACONYL CARBOXYLASE-RELATED"/>
    <property type="match status" value="1"/>
</dbReference>
<protein>
    <submittedName>
        <fullName evidence="4">Acetyl-CoA carboxylase carboxyltransferase component</fullName>
    </submittedName>
    <submittedName>
        <fullName evidence="5">Acyl-CoA carboxylase subunit beta</fullName>
    </submittedName>
</protein>
<name>A0AAJ5F503_9DEIO</name>
<dbReference type="AlphaFoldDB" id="A0AAJ5F503"/>
<feature type="region of interest" description="Disordered" evidence="1">
    <location>
        <begin position="27"/>
        <end position="50"/>
    </location>
</feature>
<dbReference type="Proteomes" id="UP000536909">
    <property type="component" value="Unassembled WGS sequence"/>
</dbReference>
<organism evidence="5 6">
    <name type="scientific">Deinococcus metallilatus</name>
    <dbReference type="NCBI Taxonomy" id="1211322"/>
    <lineage>
        <taxon>Bacteria</taxon>
        <taxon>Thermotogati</taxon>
        <taxon>Deinococcota</taxon>
        <taxon>Deinococci</taxon>
        <taxon>Deinococcales</taxon>
        <taxon>Deinococcaceae</taxon>
        <taxon>Deinococcus</taxon>
    </lineage>
</organism>
<dbReference type="GO" id="GO:1905202">
    <property type="term" value="C:methylcrotonoyl-CoA carboxylase complex"/>
    <property type="evidence" value="ECO:0007669"/>
    <property type="project" value="TreeGrafter"/>
</dbReference>
<dbReference type="Proteomes" id="UP000308000">
    <property type="component" value="Unassembled WGS sequence"/>
</dbReference>
<dbReference type="FunFam" id="3.90.226.10:FF:000030">
    <property type="entry name" value="Acetyl-CoA carboxylase carboxyltransferase subunit"/>
    <property type="match status" value="1"/>
</dbReference>
<dbReference type="PROSITE" id="PS50989">
    <property type="entry name" value="COA_CT_CTER"/>
    <property type="match status" value="1"/>
</dbReference>
<reference evidence="4 7" key="2">
    <citation type="submission" date="2020-08" db="EMBL/GenBank/DDBJ databases">
        <title>Genomic Encyclopedia of Type Strains, Phase IV (KMG-IV): sequencing the most valuable type-strain genomes for metagenomic binning, comparative biology and taxonomic classification.</title>
        <authorList>
            <person name="Goeker M."/>
        </authorList>
    </citation>
    <scope>NUCLEOTIDE SEQUENCE [LARGE SCALE GENOMIC DNA]</scope>
    <source>
        <strain evidence="4 7">DSM 105434</strain>
    </source>
</reference>
<dbReference type="GO" id="GO:0006552">
    <property type="term" value="P:L-leucine catabolic process"/>
    <property type="evidence" value="ECO:0007669"/>
    <property type="project" value="TreeGrafter"/>
</dbReference>
<reference evidence="5 6" key="1">
    <citation type="submission" date="2019-04" db="EMBL/GenBank/DDBJ databases">
        <title>Deinococcus metalilatus MA1002 mutant No.5.</title>
        <authorList>
            <person name="Park W."/>
            <person name="Park C."/>
        </authorList>
    </citation>
    <scope>NUCLEOTIDE SEQUENCE [LARGE SCALE GENOMIC DNA]</scope>
    <source>
        <strain evidence="5 6">MA1002-m5</strain>
    </source>
</reference>
<accession>A0AAJ5F503</accession>
<evidence type="ECO:0000313" key="7">
    <source>
        <dbReference type="Proteomes" id="UP000536909"/>
    </source>
</evidence>
<evidence type="ECO:0000313" key="5">
    <source>
        <dbReference type="EMBL" id="TLK24139.1"/>
    </source>
</evidence>
<dbReference type="EMBL" id="VBRC01000011">
    <property type="protein sequence ID" value="TLK24139.1"/>
    <property type="molecule type" value="Genomic_DNA"/>
</dbReference>
<dbReference type="EMBL" id="JACHFV010000013">
    <property type="protein sequence ID" value="MBB5296772.1"/>
    <property type="molecule type" value="Genomic_DNA"/>
</dbReference>
<dbReference type="InterPro" id="IPR045190">
    <property type="entry name" value="MCCB/AccD1-like"/>
</dbReference>
<evidence type="ECO:0000313" key="4">
    <source>
        <dbReference type="EMBL" id="MBB5296772.1"/>
    </source>
</evidence>
<dbReference type="SUPFAM" id="SSF52096">
    <property type="entry name" value="ClpP/crotonase"/>
    <property type="match status" value="2"/>
</dbReference>
<evidence type="ECO:0000313" key="6">
    <source>
        <dbReference type="Proteomes" id="UP000308000"/>
    </source>
</evidence>
<dbReference type="PROSITE" id="PS50980">
    <property type="entry name" value="COA_CT_NTER"/>
    <property type="match status" value="1"/>
</dbReference>
<keyword evidence="7" id="KW-1185">Reference proteome</keyword>
<dbReference type="InterPro" id="IPR011762">
    <property type="entry name" value="COA_CT_N"/>
</dbReference>
<dbReference type="InterPro" id="IPR029045">
    <property type="entry name" value="ClpP/crotonase-like_dom_sf"/>
</dbReference>
<dbReference type="InterPro" id="IPR034733">
    <property type="entry name" value="AcCoA_carboxyl_beta"/>
</dbReference>
<dbReference type="RefSeq" id="WP_129119470.1">
    <property type="nucleotide sequence ID" value="NZ_BSUI01000001.1"/>
</dbReference>
<feature type="domain" description="CoA carboxyltransferase N-terminal" evidence="2">
    <location>
        <begin position="16"/>
        <end position="274"/>
    </location>
</feature>